<feature type="region of interest" description="Disordered" evidence="1">
    <location>
        <begin position="195"/>
        <end position="259"/>
    </location>
</feature>
<comment type="caution">
    <text evidence="2">The sequence shown here is derived from an EMBL/GenBank/DDBJ whole genome shotgun (WGS) entry which is preliminary data.</text>
</comment>
<protein>
    <submittedName>
        <fullName evidence="2">Uncharacterized protein</fullName>
    </submittedName>
</protein>
<gene>
    <name evidence="2" type="ORF">FFLO_05926</name>
</gene>
<dbReference type="Proteomes" id="UP000812966">
    <property type="component" value="Unassembled WGS sequence"/>
</dbReference>
<dbReference type="AlphaFoldDB" id="A0A8K0JI72"/>
<sequence length="259" mass="29572">MSQIPSRVLDAVEDYVVMLVSLVMKNINEGVPWAPDGDLAQIIDEVRRKWGSASQGDMPDQIERLIIDTWFTKQIILARDIFLATLRDDRGDSDEKGNCAYIFEQGKERRSLWRLCIWCMDMHQWARCLLDFDSNRRDIPNDKAEILGELLKYTEEYSREDGTVEQNLRGNLLDECETAFKRYGWKDFTRQEQPFAETPAETSINTEGASSRSGAADNSYAHSGGVQANPAGQEVTTRSSFTHSRPFSTRGTSFRRSPR</sequence>
<name>A0A8K0JI72_9TREE</name>
<proteinExistence type="predicted"/>
<accession>A0A8K0JI72</accession>
<reference evidence="2" key="1">
    <citation type="submission" date="2020-04" db="EMBL/GenBank/DDBJ databases">
        <title>Analysis of mating type loci in Filobasidium floriforme.</title>
        <authorList>
            <person name="Nowrousian M."/>
        </authorList>
    </citation>
    <scope>NUCLEOTIDE SEQUENCE</scope>
    <source>
        <strain evidence="2">CBS 6242</strain>
    </source>
</reference>
<keyword evidence="3" id="KW-1185">Reference proteome</keyword>
<evidence type="ECO:0000313" key="3">
    <source>
        <dbReference type="Proteomes" id="UP000812966"/>
    </source>
</evidence>
<feature type="compositionally biased region" description="Polar residues" evidence="1">
    <location>
        <begin position="200"/>
        <end position="213"/>
    </location>
</feature>
<organism evidence="2 3">
    <name type="scientific">Filobasidium floriforme</name>
    <dbReference type="NCBI Taxonomy" id="5210"/>
    <lineage>
        <taxon>Eukaryota</taxon>
        <taxon>Fungi</taxon>
        <taxon>Dikarya</taxon>
        <taxon>Basidiomycota</taxon>
        <taxon>Agaricomycotina</taxon>
        <taxon>Tremellomycetes</taxon>
        <taxon>Filobasidiales</taxon>
        <taxon>Filobasidiaceae</taxon>
        <taxon>Filobasidium</taxon>
    </lineage>
</organism>
<dbReference type="EMBL" id="JABELV010000167">
    <property type="protein sequence ID" value="KAG7528785.1"/>
    <property type="molecule type" value="Genomic_DNA"/>
</dbReference>
<evidence type="ECO:0000313" key="2">
    <source>
        <dbReference type="EMBL" id="KAG7528785.1"/>
    </source>
</evidence>
<feature type="compositionally biased region" description="Polar residues" evidence="1">
    <location>
        <begin position="234"/>
        <end position="259"/>
    </location>
</feature>
<evidence type="ECO:0000256" key="1">
    <source>
        <dbReference type="SAM" id="MobiDB-lite"/>
    </source>
</evidence>